<accession>A0ABR2JR12</accession>
<protein>
    <submittedName>
        <fullName evidence="2">Uncharacterized protein</fullName>
    </submittedName>
</protein>
<dbReference type="EMBL" id="JAPFFF010000010">
    <property type="protein sequence ID" value="KAK8881359.1"/>
    <property type="molecule type" value="Genomic_DNA"/>
</dbReference>
<comment type="caution">
    <text evidence="2">The sequence shown here is derived from an EMBL/GenBank/DDBJ whole genome shotgun (WGS) entry which is preliminary data.</text>
</comment>
<name>A0ABR2JR12_9EUKA</name>
<dbReference type="Proteomes" id="UP001470230">
    <property type="component" value="Unassembled WGS sequence"/>
</dbReference>
<reference evidence="2 3" key="1">
    <citation type="submission" date="2024-04" db="EMBL/GenBank/DDBJ databases">
        <title>Tritrichomonas musculus Genome.</title>
        <authorList>
            <person name="Alves-Ferreira E."/>
            <person name="Grigg M."/>
            <person name="Lorenzi H."/>
            <person name="Galac M."/>
        </authorList>
    </citation>
    <scope>NUCLEOTIDE SEQUENCE [LARGE SCALE GENOMIC DNA]</scope>
    <source>
        <strain evidence="2 3">EAF2021</strain>
    </source>
</reference>
<organism evidence="2 3">
    <name type="scientific">Tritrichomonas musculus</name>
    <dbReference type="NCBI Taxonomy" id="1915356"/>
    <lineage>
        <taxon>Eukaryota</taxon>
        <taxon>Metamonada</taxon>
        <taxon>Parabasalia</taxon>
        <taxon>Tritrichomonadida</taxon>
        <taxon>Tritrichomonadidae</taxon>
        <taxon>Tritrichomonas</taxon>
    </lineage>
</organism>
<evidence type="ECO:0000313" key="2">
    <source>
        <dbReference type="EMBL" id="KAK8881359.1"/>
    </source>
</evidence>
<keyword evidence="3" id="KW-1185">Reference proteome</keyword>
<keyword evidence="1" id="KW-0175">Coiled coil</keyword>
<feature type="coiled-coil region" evidence="1">
    <location>
        <begin position="144"/>
        <end position="264"/>
    </location>
</feature>
<proteinExistence type="predicted"/>
<evidence type="ECO:0000256" key="1">
    <source>
        <dbReference type="SAM" id="Coils"/>
    </source>
</evidence>
<sequence>MILLKTEDKGTYEDILADHLLEYIDDERLFQLKIQSIYRIIQRYEENRKLIEKNDEENDKIKPNRIDLIENDERDIFFGFLFKSLDKYGKEASILFSIADFGNEGKKYLSLLTRDYSKIFDFHFIDEKIIDTIYKEENEILSRKISEEEIIKKQEEKIQSLEQTITELKNELNEMKNDQIQSNLRMTNEIQSNQQKQEKTLSQVQEQMKLMQDEISNIKKSYENELLEQKNHSDNETDQLKMTVKKLTEEINEIKKSAEQKIDENKLNEMKQFLENKQGQIHDELTNIVYPIAFAYSKFKQPTFNCLDGQKQISFINSLMKTINNEFIIKISELLTYLSSEVSKANKQNMNSNYIFIISDNEKQNDYVNKVGISSFVTEILYENNSLESSEISKFIDHFAEFYIEIQYPSSNYEYIYKEVIKMKQKYHSKLKIAIFITGINETDDKF</sequence>
<evidence type="ECO:0000313" key="3">
    <source>
        <dbReference type="Proteomes" id="UP001470230"/>
    </source>
</evidence>
<gene>
    <name evidence="2" type="ORF">M9Y10_004095</name>
</gene>